<protein>
    <recommendedName>
        <fullName evidence="3">Cyclodipeptide synthase</fullName>
    </recommendedName>
</protein>
<dbReference type="NCBIfam" id="TIGR04539">
    <property type="entry name" value="tRNA_cyclodipep"/>
    <property type="match status" value="1"/>
</dbReference>
<evidence type="ECO:0000313" key="5">
    <source>
        <dbReference type="Proteomes" id="UP000218505"/>
    </source>
</evidence>
<sequence length="233" mass="26352">MSAAPEPDRRGAFTVEPFTEESRLIWERREHVVFGVSPGNSYFQVPRMAELFGWLRGESDRIDVVIPDSALVHTYLALGYEERRAERKARAEINVLRNRVSRAWEEAGGPRPGDGLNLMSELEDGEVYRARLAECERALREDEVLWGTSAEMSREVLALKGYRGTASDEQVERAMRYLLAELPFFLASSEIFDVPTSVNFYHRKLPLAEVVFSGASLLRASPRQAYATIRPAG</sequence>
<organism evidence="4 5">
    <name type="scientific">Actinosynnema pretiosum</name>
    <dbReference type="NCBI Taxonomy" id="42197"/>
    <lineage>
        <taxon>Bacteria</taxon>
        <taxon>Bacillati</taxon>
        <taxon>Actinomycetota</taxon>
        <taxon>Actinomycetes</taxon>
        <taxon>Pseudonocardiales</taxon>
        <taxon>Pseudonocardiaceae</taxon>
        <taxon>Actinosynnema</taxon>
    </lineage>
</organism>
<dbReference type="RefSeq" id="WP_096497947.1">
    <property type="nucleotide sequence ID" value="NZ_CP023445.1"/>
</dbReference>
<dbReference type="KEGG" id="apre:CNX65_23090"/>
<dbReference type="EMBL" id="CP023445">
    <property type="protein sequence ID" value="ATE58334.1"/>
    <property type="molecule type" value="Genomic_DNA"/>
</dbReference>
<proteinExistence type="inferred from homology"/>
<dbReference type="InterPro" id="IPR030903">
    <property type="entry name" value="CDPS"/>
</dbReference>
<name>A0A290ZH74_9PSEU</name>
<dbReference type="Proteomes" id="UP000218505">
    <property type="component" value="Chromosome"/>
</dbReference>
<comment type="similarity">
    <text evidence="1">Belongs to the CDPS family.</text>
</comment>
<evidence type="ECO:0000313" key="4">
    <source>
        <dbReference type="EMBL" id="ATE58334.1"/>
    </source>
</evidence>
<dbReference type="Pfam" id="PF16715">
    <property type="entry name" value="CDPS"/>
    <property type="match status" value="1"/>
</dbReference>
<keyword evidence="2" id="KW-0808">Transferase</keyword>
<reference evidence="4" key="1">
    <citation type="submission" date="2017-09" db="EMBL/GenBank/DDBJ databases">
        <title>Complete Genome Sequence of ansamitocin-producing Bacterium Actinosynnema pretiosum X47.</title>
        <authorList>
            <person name="Cao G."/>
            <person name="Zong G."/>
            <person name="Zhong C."/>
            <person name="Fu J."/>
        </authorList>
    </citation>
    <scope>NUCLEOTIDE SEQUENCE [LARGE SCALE GENOMIC DNA]</scope>
    <source>
        <strain evidence="4">X47</strain>
    </source>
</reference>
<dbReference type="GO" id="GO:0016755">
    <property type="term" value="F:aminoacyltransferase activity"/>
    <property type="evidence" value="ECO:0007669"/>
    <property type="project" value="InterPro"/>
</dbReference>
<dbReference type="InterPro" id="IPR038622">
    <property type="entry name" value="CDPS_sf"/>
</dbReference>
<evidence type="ECO:0000256" key="3">
    <source>
        <dbReference type="ARBA" id="ARBA00030771"/>
    </source>
</evidence>
<evidence type="ECO:0000256" key="2">
    <source>
        <dbReference type="ARBA" id="ARBA00022679"/>
    </source>
</evidence>
<evidence type="ECO:0000256" key="1">
    <source>
        <dbReference type="ARBA" id="ARBA00006034"/>
    </source>
</evidence>
<keyword evidence="5" id="KW-1185">Reference proteome</keyword>
<dbReference type="AlphaFoldDB" id="A0A290ZH74"/>
<dbReference type="Gene3D" id="3.40.50.11710">
    <property type="entry name" value="Cyclodipeptide synthase"/>
    <property type="match status" value="1"/>
</dbReference>
<accession>A0A290ZH74</accession>
<gene>
    <name evidence="4" type="ORF">CNX65_23090</name>
</gene>